<evidence type="ECO:0000313" key="6">
    <source>
        <dbReference type="EMBL" id="QTH24687.1"/>
    </source>
</evidence>
<sequence>MNTSAPSAAPGLSLEAIRAAAAEIAPFVNRTPIHRWRGREIDARLPGAEVMLKLELFQHGGSFKARGALLNLLRLDEAQRARGVTAVSAGNHAIAVAFAAHTLGVDAKVVMASTANPARIAAARAYGAEVILSGDAAQSFARAEQIARDEGRFLVHPFDGETTALGTATLGLEIAEQMGRLDAIIVPIGGGGLAGGVASAIRALQPGCRIHGVEPAGADAMSRSFAAGAPVRLEKTATIADSLAPPMALPYSYALCRSAVDAIVRIDDDAICHAGALLFREMKLAVEPAGAAATAALVGPLSAELRDARTAVIICGANIDIEDFKQMVQQGQAVPSRSA</sequence>
<dbReference type="CDD" id="cd01562">
    <property type="entry name" value="Thr-dehyd"/>
    <property type="match status" value="1"/>
</dbReference>
<proteinExistence type="inferred from homology"/>
<keyword evidence="3" id="KW-0663">Pyridoxal phosphate</keyword>
<dbReference type="GO" id="GO:0030170">
    <property type="term" value="F:pyridoxal phosphate binding"/>
    <property type="evidence" value="ECO:0007669"/>
    <property type="project" value="InterPro"/>
</dbReference>
<feature type="domain" description="Tryptophan synthase beta chain-like PALP" evidence="5">
    <location>
        <begin position="26"/>
        <end position="316"/>
    </location>
</feature>
<dbReference type="GO" id="GO:0006565">
    <property type="term" value="P:L-serine catabolic process"/>
    <property type="evidence" value="ECO:0007669"/>
    <property type="project" value="TreeGrafter"/>
</dbReference>
<gene>
    <name evidence="6" type="ORF">HRJ34_25230</name>
</gene>
<dbReference type="Proteomes" id="UP000664914">
    <property type="component" value="Chromosome"/>
</dbReference>
<dbReference type="InterPro" id="IPR050147">
    <property type="entry name" value="Ser/Thr_Dehydratase"/>
</dbReference>
<evidence type="ECO:0000313" key="7">
    <source>
        <dbReference type="Proteomes" id="UP000664914"/>
    </source>
</evidence>
<dbReference type="PANTHER" id="PTHR48078:SF6">
    <property type="entry name" value="L-THREONINE DEHYDRATASE CATABOLIC TDCB"/>
    <property type="match status" value="1"/>
</dbReference>
<dbReference type="GO" id="GO:0009097">
    <property type="term" value="P:isoleucine biosynthetic process"/>
    <property type="evidence" value="ECO:0007669"/>
    <property type="project" value="TreeGrafter"/>
</dbReference>
<dbReference type="InterPro" id="IPR001926">
    <property type="entry name" value="TrpB-like_PALP"/>
</dbReference>
<accession>A0A975HGQ2</accession>
<dbReference type="GO" id="GO:0003941">
    <property type="term" value="F:L-serine ammonia-lyase activity"/>
    <property type="evidence" value="ECO:0007669"/>
    <property type="project" value="TreeGrafter"/>
</dbReference>
<comment type="similarity">
    <text evidence="2">Belongs to the serine/threonine dehydratase family.</text>
</comment>
<dbReference type="EMBL" id="CP059319">
    <property type="protein sequence ID" value="QTH24687.1"/>
    <property type="molecule type" value="Genomic_DNA"/>
</dbReference>
<dbReference type="GO" id="GO:0006567">
    <property type="term" value="P:L-threonine catabolic process"/>
    <property type="evidence" value="ECO:0007669"/>
    <property type="project" value="TreeGrafter"/>
</dbReference>
<dbReference type="Pfam" id="PF00291">
    <property type="entry name" value="PALP"/>
    <property type="match status" value="1"/>
</dbReference>
<evidence type="ECO:0000256" key="4">
    <source>
        <dbReference type="ARBA" id="ARBA00023239"/>
    </source>
</evidence>
<organism evidence="6 7">
    <name type="scientific">Rhizorhabdus wittichii</name>
    <dbReference type="NCBI Taxonomy" id="160791"/>
    <lineage>
        <taxon>Bacteria</taxon>
        <taxon>Pseudomonadati</taxon>
        <taxon>Pseudomonadota</taxon>
        <taxon>Alphaproteobacteria</taxon>
        <taxon>Sphingomonadales</taxon>
        <taxon>Sphingomonadaceae</taxon>
        <taxon>Rhizorhabdus</taxon>
    </lineage>
</organism>
<dbReference type="InterPro" id="IPR036052">
    <property type="entry name" value="TrpB-like_PALP_sf"/>
</dbReference>
<dbReference type="GO" id="GO:0004794">
    <property type="term" value="F:threonine deaminase activity"/>
    <property type="evidence" value="ECO:0007669"/>
    <property type="project" value="TreeGrafter"/>
</dbReference>
<keyword evidence="4" id="KW-0456">Lyase</keyword>
<reference evidence="6" key="1">
    <citation type="submission" date="2020-07" db="EMBL/GenBank/DDBJ databases">
        <authorList>
            <person name="Camacho E."/>
        </authorList>
    </citation>
    <scope>NUCLEOTIDE SEQUENCE</scope>
    <source>
        <strain evidence="6">MPO218</strain>
    </source>
</reference>
<dbReference type="PROSITE" id="PS00165">
    <property type="entry name" value="DEHYDRATASE_SER_THR"/>
    <property type="match status" value="1"/>
</dbReference>
<dbReference type="InterPro" id="IPR000634">
    <property type="entry name" value="Ser/Thr_deHydtase_PyrdxlP-BS"/>
</dbReference>
<evidence type="ECO:0000259" key="5">
    <source>
        <dbReference type="Pfam" id="PF00291"/>
    </source>
</evidence>
<evidence type="ECO:0000256" key="3">
    <source>
        <dbReference type="ARBA" id="ARBA00022898"/>
    </source>
</evidence>
<dbReference type="PANTHER" id="PTHR48078">
    <property type="entry name" value="THREONINE DEHYDRATASE, MITOCHONDRIAL-RELATED"/>
    <property type="match status" value="1"/>
</dbReference>
<dbReference type="FunFam" id="3.40.50.1100:FF:000005">
    <property type="entry name" value="Threonine dehydratase catabolic"/>
    <property type="match status" value="1"/>
</dbReference>
<comment type="cofactor">
    <cofactor evidence="1">
        <name>pyridoxal 5'-phosphate</name>
        <dbReference type="ChEBI" id="CHEBI:597326"/>
    </cofactor>
</comment>
<dbReference type="AlphaFoldDB" id="A0A975HGQ2"/>
<name>A0A975HGQ2_9SPHN</name>
<dbReference type="Gene3D" id="3.40.50.1100">
    <property type="match status" value="2"/>
</dbReference>
<reference evidence="6" key="2">
    <citation type="submission" date="2021-04" db="EMBL/GenBank/DDBJ databases">
        <title>Isolation and genomic analysis of the ibuprofen-degrading bacterium Sphingomonas strain MPO218.</title>
        <authorList>
            <person name="Aulestia M."/>
            <person name="Flores A."/>
            <person name="Mangas E.L."/>
            <person name="Perez-Pulido A.J."/>
            <person name="Santero E."/>
            <person name="Camacho E.M."/>
        </authorList>
    </citation>
    <scope>NUCLEOTIDE SEQUENCE</scope>
    <source>
        <strain evidence="6">MPO218</strain>
    </source>
</reference>
<evidence type="ECO:0000256" key="1">
    <source>
        <dbReference type="ARBA" id="ARBA00001933"/>
    </source>
</evidence>
<dbReference type="SUPFAM" id="SSF53686">
    <property type="entry name" value="Tryptophan synthase beta subunit-like PLP-dependent enzymes"/>
    <property type="match status" value="1"/>
</dbReference>
<protein>
    <submittedName>
        <fullName evidence="6">Threonine/serine dehydratase</fullName>
    </submittedName>
</protein>
<evidence type="ECO:0000256" key="2">
    <source>
        <dbReference type="ARBA" id="ARBA00010869"/>
    </source>
</evidence>